<accession>A0A6D2HGA9</accession>
<dbReference type="PANTHER" id="PTHR47864">
    <property type="entry name" value="TRANSMEMBRANE PROTEIN"/>
    <property type="match status" value="1"/>
</dbReference>
<keyword evidence="4" id="KW-1185">Reference proteome</keyword>
<feature type="coiled-coil region" evidence="1">
    <location>
        <begin position="94"/>
        <end position="155"/>
    </location>
</feature>
<name>A0A6D2HGA9_9BRAS</name>
<dbReference type="PANTHER" id="PTHR47864:SF10">
    <property type="entry name" value="MYB_SANT-LIKE DNA-BINDING DOMAIN PROTEIN"/>
    <property type="match status" value="1"/>
</dbReference>
<sequence>MFTASDEVWNGYFKAHPNHKYMRYDSHDQFEDMKIIFDGTAATGSNAIGLGDSTDACTYRVGDNQVNDNLISCDSGDELSDASPISDKHRRGRAEKLVARKRSKKEACNNSEEQKSDNNDYVVTVSNKILGIIQQREKRQQKEAEKREAEKKKNSVWDAMKGITNLDQRAKFKAVTLIYSLGMNDVFADMSVEERYGWIQTNISLE</sequence>
<evidence type="ECO:0000313" key="4">
    <source>
        <dbReference type="Proteomes" id="UP000467841"/>
    </source>
</evidence>
<comment type="caution">
    <text evidence="3">The sequence shown here is derived from an EMBL/GenBank/DDBJ whole genome shotgun (WGS) entry which is preliminary data.</text>
</comment>
<evidence type="ECO:0000259" key="2">
    <source>
        <dbReference type="Pfam" id="PF24769"/>
    </source>
</evidence>
<gene>
    <name evidence="3" type="ORF">MERR_LOCUS2318</name>
</gene>
<dbReference type="Pfam" id="PF24769">
    <property type="entry name" value="At2g29880_C"/>
    <property type="match status" value="1"/>
</dbReference>
<keyword evidence="1" id="KW-0175">Coiled coil</keyword>
<organism evidence="3 4">
    <name type="scientific">Microthlaspi erraticum</name>
    <dbReference type="NCBI Taxonomy" id="1685480"/>
    <lineage>
        <taxon>Eukaryota</taxon>
        <taxon>Viridiplantae</taxon>
        <taxon>Streptophyta</taxon>
        <taxon>Embryophyta</taxon>
        <taxon>Tracheophyta</taxon>
        <taxon>Spermatophyta</taxon>
        <taxon>Magnoliopsida</taxon>
        <taxon>eudicotyledons</taxon>
        <taxon>Gunneridae</taxon>
        <taxon>Pentapetalae</taxon>
        <taxon>rosids</taxon>
        <taxon>malvids</taxon>
        <taxon>Brassicales</taxon>
        <taxon>Brassicaceae</taxon>
        <taxon>Coluteocarpeae</taxon>
        <taxon>Microthlaspi</taxon>
    </lineage>
</organism>
<dbReference type="EMBL" id="CACVBM020000144">
    <property type="protein sequence ID" value="CAA7015083.1"/>
    <property type="molecule type" value="Genomic_DNA"/>
</dbReference>
<protein>
    <recommendedName>
        <fullName evidence="2">At2g29880-like C-terminal domain-containing protein</fullName>
    </recommendedName>
</protein>
<evidence type="ECO:0000313" key="3">
    <source>
        <dbReference type="EMBL" id="CAA7015083.1"/>
    </source>
</evidence>
<reference evidence="3" key="1">
    <citation type="submission" date="2020-01" db="EMBL/GenBank/DDBJ databases">
        <authorList>
            <person name="Mishra B."/>
        </authorList>
    </citation>
    <scope>NUCLEOTIDE SEQUENCE [LARGE SCALE GENOMIC DNA]</scope>
</reference>
<proteinExistence type="predicted"/>
<feature type="domain" description="At2g29880-like C-terminal" evidence="2">
    <location>
        <begin position="156"/>
        <end position="202"/>
    </location>
</feature>
<dbReference type="OrthoDB" id="1107811at2759"/>
<dbReference type="InterPro" id="IPR055314">
    <property type="entry name" value="At2g29880-like"/>
</dbReference>
<evidence type="ECO:0000256" key="1">
    <source>
        <dbReference type="SAM" id="Coils"/>
    </source>
</evidence>
<dbReference type="AlphaFoldDB" id="A0A6D2HGA9"/>
<dbReference type="InterPro" id="IPR056253">
    <property type="entry name" value="At2g29880-like_C"/>
</dbReference>
<dbReference type="Proteomes" id="UP000467841">
    <property type="component" value="Unassembled WGS sequence"/>
</dbReference>